<dbReference type="PANTHER" id="PTHR12197">
    <property type="entry name" value="HISTONE-LYSINE N-METHYLTRANSFERASE SMYD"/>
    <property type="match status" value="1"/>
</dbReference>
<dbReference type="GO" id="GO:0005634">
    <property type="term" value="C:nucleus"/>
    <property type="evidence" value="ECO:0007669"/>
    <property type="project" value="TreeGrafter"/>
</dbReference>
<name>A0A9P4Q6Z0_9PEZI</name>
<dbReference type="InterPro" id="IPR001214">
    <property type="entry name" value="SET_dom"/>
</dbReference>
<keyword evidence="3" id="KW-1185">Reference proteome</keyword>
<reference evidence="2" key="1">
    <citation type="journal article" date="2020" name="Stud. Mycol.">
        <title>101 Dothideomycetes genomes: a test case for predicting lifestyles and emergence of pathogens.</title>
        <authorList>
            <person name="Haridas S."/>
            <person name="Albert R."/>
            <person name="Binder M."/>
            <person name="Bloem J."/>
            <person name="Labutti K."/>
            <person name="Salamov A."/>
            <person name="Andreopoulos B."/>
            <person name="Baker S."/>
            <person name="Barry K."/>
            <person name="Bills G."/>
            <person name="Bluhm B."/>
            <person name="Cannon C."/>
            <person name="Castanera R."/>
            <person name="Culley D."/>
            <person name="Daum C."/>
            <person name="Ezra D."/>
            <person name="Gonzalez J."/>
            <person name="Henrissat B."/>
            <person name="Kuo A."/>
            <person name="Liang C."/>
            <person name="Lipzen A."/>
            <person name="Lutzoni F."/>
            <person name="Magnuson J."/>
            <person name="Mondo S."/>
            <person name="Nolan M."/>
            <person name="Ohm R."/>
            <person name="Pangilinan J."/>
            <person name="Park H.-J."/>
            <person name="Ramirez L."/>
            <person name="Alfaro M."/>
            <person name="Sun H."/>
            <person name="Tritt A."/>
            <person name="Yoshinaga Y."/>
            <person name="Zwiers L.-H."/>
            <person name="Turgeon B."/>
            <person name="Goodwin S."/>
            <person name="Spatafora J."/>
            <person name="Crous P."/>
            <person name="Grigoriev I."/>
        </authorList>
    </citation>
    <scope>NUCLEOTIDE SEQUENCE</scope>
    <source>
        <strain evidence="2">CBS 116435</strain>
    </source>
</reference>
<dbReference type="PROSITE" id="PS50280">
    <property type="entry name" value="SET"/>
    <property type="match status" value="1"/>
</dbReference>
<gene>
    <name evidence="2" type="ORF">K431DRAFT_331714</name>
</gene>
<dbReference type="EMBL" id="MU003815">
    <property type="protein sequence ID" value="KAF2719152.1"/>
    <property type="molecule type" value="Genomic_DNA"/>
</dbReference>
<evidence type="ECO:0000313" key="2">
    <source>
        <dbReference type="EMBL" id="KAF2719152.1"/>
    </source>
</evidence>
<evidence type="ECO:0000259" key="1">
    <source>
        <dbReference type="PROSITE" id="PS50280"/>
    </source>
</evidence>
<protein>
    <recommendedName>
        <fullName evidence="1">SET domain-containing protein</fullName>
    </recommendedName>
</protein>
<dbReference type="SUPFAM" id="SSF82199">
    <property type="entry name" value="SET domain"/>
    <property type="match status" value="1"/>
</dbReference>
<dbReference type="InterPro" id="IPR046341">
    <property type="entry name" value="SET_dom_sf"/>
</dbReference>
<feature type="domain" description="SET" evidence="1">
    <location>
        <begin position="198"/>
        <end position="506"/>
    </location>
</feature>
<dbReference type="Pfam" id="PF00856">
    <property type="entry name" value="SET"/>
    <property type="match status" value="1"/>
</dbReference>
<accession>A0A9P4Q6Z0</accession>
<organism evidence="2 3">
    <name type="scientific">Polychaeton citri CBS 116435</name>
    <dbReference type="NCBI Taxonomy" id="1314669"/>
    <lineage>
        <taxon>Eukaryota</taxon>
        <taxon>Fungi</taxon>
        <taxon>Dikarya</taxon>
        <taxon>Ascomycota</taxon>
        <taxon>Pezizomycotina</taxon>
        <taxon>Dothideomycetes</taxon>
        <taxon>Dothideomycetidae</taxon>
        <taxon>Capnodiales</taxon>
        <taxon>Capnodiaceae</taxon>
        <taxon>Polychaeton</taxon>
    </lineage>
</organism>
<dbReference type="Proteomes" id="UP000799441">
    <property type="component" value="Unassembled WGS sequence"/>
</dbReference>
<sequence length="539" mass="61543">MQSETTAGDWQFALGFFRSRVATSPYCYALHAELAACYLHLGYPDIAIGSAYKAIMLSDAGRDDSDEYHELVLQQQDGIVDAKLLLWNSTRFGCRYRCLIYSLYQCSCWKTAHDYQKLAITRWPKDLYFTACSEMIHKAIETYCGFLPKEDADEMLEDPSKWPNSGMVRREKYVWNAFEPARLTSLDEINKLMGKAAPAFEVRCVNLPLLKDSYSHNSTSAQLGVFAKRDIAPNEIVLNETSMLTANNKLREALCEACSAELPELHQDGADQVENCSSCDAVFCNAECLQLAQDSYHEALCEKDVEAIAKNAPLAEGPDALYALLLLRSFAMALTQEKHPLELDEVKFLWGDFDKRPEFSRYLAPKEQTGFNREEAYYSLIRTLPFSFKYNVQLPFHMLEKMDIDIFENNFAEVWVFNTLYAKFRGVASARLSGGSSRFRGPDVTAVHPMWCLANHSCDPNVTWEWSANIEMRARGERIDWHRQDETKPKREAGIRKGEEIFNHYTDINLSVKERREWAHGTLGGDCQCERCVWEAGST</sequence>
<dbReference type="Gene3D" id="2.170.270.10">
    <property type="entry name" value="SET domain"/>
    <property type="match status" value="1"/>
</dbReference>
<dbReference type="OrthoDB" id="438641at2759"/>
<dbReference type="PANTHER" id="PTHR12197:SF273">
    <property type="entry name" value="MYND-TYPE ZINC FINGER PROTEIN SAMB"/>
    <property type="match status" value="1"/>
</dbReference>
<evidence type="ECO:0000313" key="3">
    <source>
        <dbReference type="Proteomes" id="UP000799441"/>
    </source>
</evidence>
<proteinExistence type="predicted"/>
<dbReference type="InterPro" id="IPR050869">
    <property type="entry name" value="H3K4_H4K5_MeTrfase"/>
</dbReference>
<dbReference type="AlphaFoldDB" id="A0A9P4Q6Z0"/>
<comment type="caution">
    <text evidence="2">The sequence shown here is derived from an EMBL/GenBank/DDBJ whole genome shotgun (WGS) entry which is preliminary data.</text>
</comment>